<keyword evidence="3" id="KW-0863">Zinc-finger</keyword>
<dbReference type="AlphaFoldDB" id="A0A0N4UTB1"/>
<keyword evidence="2" id="KW-0479">Metal-binding</keyword>
<dbReference type="STRING" id="51028.A0A0N4UTB1"/>
<evidence type="ECO:0000259" key="6">
    <source>
        <dbReference type="Pfam" id="PF26148"/>
    </source>
</evidence>
<dbReference type="EMBL" id="UXUI01000320">
    <property type="protein sequence ID" value="VDD85183.1"/>
    <property type="molecule type" value="Genomic_DNA"/>
</dbReference>
<dbReference type="PANTHER" id="PTHR23323">
    <property type="entry name" value="VACUOLAR PROTEIN SORTING-ASSOCIATED PROTEIN"/>
    <property type="match status" value="1"/>
</dbReference>
<dbReference type="WBParaSite" id="EVEC_0000047901-mRNA-1">
    <property type="protein sequence ID" value="EVEC_0000047901-mRNA-1"/>
    <property type="gene ID" value="EVEC_0000047901"/>
</dbReference>
<organism evidence="9">
    <name type="scientific">Enterobius vermicularis</name>
    <name type="common">Human pinworm</name>
    <dbReference type="NCBI Taxonomy" id="51028"/>
    <lineage>
        <taxon>Eukaryota</taxon>
        <taxon>Metazoa</taxon>
        <taxon>Ecdysozoa</taxon>
        <taxon>Nematoda</taxon>
        <taxon>Chromadorea</taxon>
        <taxon>Rhabditida</taxon>
        <taxon>Spirurina</taxon>
        <taxon>Oxyuridomorpha</taxon>
        <taxon>Oxyuroidea</taxon>
        <taxon>Oxyuridae</taxon>
        <taxon>Enterobius</taxon>
    </lineage>
</organism>
<dbReference type="GO" id="GO:0048284">
    <property type="term" value="P:organelle fusion"/>
    <property type="evidence" value="ECO:0007669"/>
    <property type="project" value="TreeGrafter"/>
</dbReference>
<feature type="coiled-coil region" evidence="5">
    <location>
        <begin position="278"/>
        <end position="312"/>
    </location>
</feature>
<evidence type="ECO:0000313" key="8">
    <source>
        <dbReference type="Proteomes" id="UP000274131"/>
    </source>
</evidence>
<protein>
    <submittedName>
        <fullName evidence="9">Vacuolar protein sorting-associated protein 18 homolog</fullName>
    </submittedName>
</protein>
<feature type="domain" description="Pep3/Vps18 RING C-terminal" evidence="6">
    <location>
        <begin position="331"/>
        <end position="435"/>
    </location>
</feature>
<dbReference type="InterPro" id="IPR058919">
    <property type="entry name" value="Pep3/Vps18_RING_C"/>
</dbReference>
<accession>A0A0N4UTB1</accession>
<keyword evidence="4" id="KW-0862">Zinc</keyword>
<dbReference type="GO" id="GO:0030897">
    <property type="term" value="C:HOPS complex"/>
    <property type="evidence" value="ECO:0007669"/>
    <property type="project" value="TreeGrafter"/>
</dbReference>
<evidence type="ECO:0000313" key="7">
    <source>
        <dbReference type="EMBL" id="VDD85183.1"/>
    </source>
</evidence>
<dbReference type="OrthoDB" id="1845386at2759"/>
<comment type="subcellular location">
    <subcellularLocation>
        <location evidence="1">Late endosome membrane</location>
        <topology evidence="1">Peripheral membrane protein</topology>
        <orientation evidence="1">Cytoplasmic side</orientation>
    </subcellularLocation>
</comment>
<reference evidence="9" key="1">
    <citation type="submission" date="2017-02" db="UniProtKB">
        <authorList>
            <consortium name="WormBaseParasite"/>
        </authorList>
    </citation>
    <scope>IDENTIFICATION</scope>
</reference>
<dbReference type="GO" id="GO:0006904">
    <property type="term" value="P:vesicle docking involved in exocytosis"/>
    <property type="evidence" value="ECO:0007669"/>
    <property type="project" value="TreeGrafter"/>
</dbReference>
<evidence type="ECO:0000256" key="4">
    <source>
        <dbReference type="ARBA" id="ARBA00022833"/>
    </source>
</evidence>
<dbReference type="Proteomes" id="UP000274131">
    <property type="component" value="Unassembled WGS sequence"/>
</dbReference>
<evidence type="ECO:0000256" key="1">
    <source>
        <dbReference type="ARBA" id="ARBA00004492"/>
    </source>
</evidence>
<evidence type="ECO:0000313" key="9">
    <source>
        <dbReference type="WBParaSite" id="EVEC_0000047901-mRNA-1"/>
    </source>
</evidence>
<evidence type="ECO:0000256" key="5">
    <source>
        <dbReference type="SAM" id="Coils"/>
    </source>
</evidence>
<dbReference type="SUPFAM" id="SSF57850">
    <property type="entry name" value="RING/U-box"/>
    <property type="match status" value="1"/>
</dbReference>
<sequence>MISHADFDSQLFLARKLKDVKTTLDIYFLQMKYEEALEIIALQSNPEYFYKYSPILIEHVPIELVNLWIEREKYLSPEKLLPALYRCQQNPKMVAAAFQYLKKIIQGSNASKPVHNFMITLLSRYKTEELLTYLTGFGYDKSKVPYDVEYALRICLEKEELKQCSVFLYCIDGLYDEAVSLALTIDVDLAKECAKRMKDDRDDSIYEFFEQKQDLALEARRNVWLKIARHIIEVQKDVVACIDLLKESDDALKIQDVLPFFPDFASIRHFKEPLCKCLREHSGKIKVIQRQMKEATETAQQVRMMSEKLKKKLVPFVIVHLCKRLVIIRGSDHCSLCDSLVMDRPFYAFNCKHFFHRDCIEKESIASFSKEETSEYRILRDKEKLLQKMLDDAGKGMSQPLKKQREIREDLAKIRLKLSDMITGECLLCGVAMIKSVGTAFYSAEEYSDELSRW</sequence>
<dbReference type="GO" id="GO:0031902">
    <property type="term" value="C:late endosome membrane"/>
    <property type="evidence" value="ECO:0007669"/>
    <property type="project" value="UniProtKB-SubCell"/>
</dbReference>
<evidence type="ECO:0000256" key="2">
    <source>
        <dbReference type="ARBA" id="ARBA00022723"/>
    </source>
</evidence>
<dbReference type="PANTHER" id="PTHR23323:SF26">
    <property type="entry name" value="VACUOLAR PROTEIN SORTING-ASSOCIATED PROTEIN 18 HOMOLOG"/>
    <property type="match status" value="1"/>
</dbReference>
<reference evidence="7 8" key="2">
    <citation type="submission" date="2018-10" db="EMBL/GenBank/DDBJ databases">
        <authorList>
            <consortium name="Pathogen Informatics"/>
        </authorList>
    </citation>
    <scope>NUCLEOTIDE SEQUENCE [LARGE SCALE GENOMIC DNA]</scope>
</reference>
<evidence type="ECO:0000256" key="3">
    <source>
        <dbReference type="ARBA" id="ARBA00022771"/>
    </source>
</evidence>
<name>A0A0N4UTB1_ENTVE</name>
<gene>
    <name evidence="7" type="ORF">EVEC_LOCUS326</name>
</gene>
<proteinExistence type="predicted"/>
<dbReference type="Pfam" id="PF26148">
    <property type="entry name" value="VPS18_RING_C"/>
    <property type="match status" value="1"/>
</dbReference>
<dbReference type="GO" id="GO:0030674">
    <property type="term" value="F:protein-macromolecule adaptor activity"/>
    <property type="evidence" value="ECO:0007669"/>
    <property type="project" value="TreeGrafter"/>
</dbReference>
<dbReference type="GO" id="GO:0008270">
    <property type="term" value="F:zinc ion binding"/>
    <property type="evidence" value="ECO:0007669"/>
    <property type="project" value="UniProtKB-KW"/>
</dbReference>
<dbReference type="GO" id="GO:0007040">
    <property type="term" value="P:lysosome organization"/>
    <property type="evidence" value="ECO:0007669"/>
    <property type="project" value="TreeGrafter"/>
</dbReference>
<keyword evidence="5" id="KW-0175">Coiled coil</keyword>
<dbReference type="GO" id="GO:0007032">
    <property type="term" value="P:endosome organization"/>
    <property type="evidence" value="ECO:0007669"/>
    <property type="project" value="TreeGrafter"/>
</dbReference>
<dbReference type="GO" id="GO:0008333">
    <property type="term" value="P:endosome to lysosome transport"/>
    <property type="evidence" value="ECO:0007669"/>
    <property type="project" value="TreeGrafter"/>
</dbReference>
<keyword evidence="8" id="KW-1185">Reference proteome</keyword>